<dbReference type="Proteomes" id="UP001482620">
    <property type="component" value="Unassembled WGS sequence"/>
</dbReference>
<name>A0ABV0TTE5_9TELE</name>
<proteinExistence type="predicted"/>
<sequence>MHTDTYGQIRVASKPNFHKAGVPGENLHMHGENMQKSPGEGTSANNCITVQPFIKKILPANVTTQVVQHYFTANYTHIFHCSEFANLPSSSYPRLVAVVAGPKKKPLLCPTLTHEQDTKKLDLLCLRRRLTLNPEGELYLGTTRKKKSD</sequence>
<reference evidence="2 3" key="1">
    <citation type="submission" date="2021-06" db="EMBL/GenBank/DDBJ databases">
        <authorList>
            <person name="Palmer J.M."/>
        </authorList>
    </citation>
    <scope>NUCLEOTIDE SEQUENCE [LARGE SCALE GENOMIC DNA]</scope>
    <source>
        <strain evidence="3">if_2019</strain>
        <tissue evidence="2">Muscle</tissue>
    </source>
</reference>
<gene>
    <name evidence="2" type="ORF">ILYODFUR_010008</name>
</gene>
<organism evidence="2 3">
    <name type="scientific">Ilyodon furcidens</name>
    <name type="common">goldbreast splitfin</name>
    <dbReference type="NCBI Taxonomy" id="33524"/>
    <lineage>
        <taxon>Eukaryota</taxon>
        <taxon>Metazoa</taxon>
        <taxon>Chordata</taxon>
        <taxon>Craniata</taxon>
        <taxon>Vertebrata</taxon>
        <taxon>Euteleostomi</taxon>
        <taxon>Actinopterygii</taxon>
        <taxon>Neopterygii</taxon>
        <taxon>Teleostei</taxon>
        <taxon>Neoteleostei</taxon>
        <taxon>Acanthomorphata</taxon>
        <taxon>Ovalentaria</taxon>
        <taxon>Atherinomorphae</taxon>
        <taxon>Cyprinodontiformes</taxon>
        <taxon>Goodeidae</taxon>
        <taxon>Ilyodon</taxon>
    </lineage>
</organism>
<evidence type="ECO:0000313" key="2">
    <source>
        <dbReference type="EMBL" id="MEQ2236190.1"/>
    </source>
</evidence>
<protein>
    <submittedName>
        <fullName evidence="2">Uncharacterized protein</fullName>
    </submittedName>
</protein>
<feature type="region of interest" description="Disordered" evidence="1">
    <location>
        <begin position="16"/>
        <end position="41"/>
    </location>
</feature>
<keyword evidence="3" id="KW-1185">Reference proteome</keyword>
<evidence type="ECO:0000256" key="1">
    <source>
        <dbReference type="SAM" id="MobiDB-lite"/>
    </source>
</evidence>
<dbReference type="EMBL" id="JAHRIQ010047055">
    <property type="protein sequence ID" value="MEQ2236190.1"/>
    <property type="molecule type" value="Genomic_DNA"/>
</dbReference>
<comment type="caution">
    <text evidence="2">The sequence shown here is derived from an EMBL/GenBank/DDBJ whole genome shotgun (WGS) entry which is preliminary data.</text>
</comment>
<accession>A0ABV0TTE5</accession>
<evidence type="ECO:0000313" key="3">
    <source>
        <dbReference type="Proteomes" id="UP001482620"/>
    </source>
</evidence>